<keyword evidence="7 8" id="KW-0472">Membrane</keyword>
<dbReference type="EMBL" id="BMIF01000001">
    <property type="protein sequence ID" value="GGA52215.1"/>
    <property type="molecule type" value="Genomic_DNA"/>
</dbReference>
<dbReference type="Proteomes" id="UP000636264">
    <property type="component" value="Unassembled WGS sequence"/>
</dbReference>
<reference evidence="10" key="1">
    <citation type="journal article" date="2014" name="Int. J. Syst. Evol. Microbiol.">
        <title>Complete genome sequence of Corynebacterium casei LMG S-19264T (=DSM 44701T), isolated from a smear-ripened cheese.</title>
        <authorList>
            <consortium name="US DOE Joint Genome Institute (JGI-PGF)"/>
            <person name="Walter F."/>
            <person name="Albersmeier A."/>
            <person name="Kalinowski J."/>
            <person name="Ruckert C."/>
        </authorList>
    </citation>
    <scope>NUCLEOTIDE SEQUENCE</scope>
    <source>
        <strain evidence="10">CGMCC 1.15320</strain>
    </source>
</reference>
<proteinExistence type="predicted"/>
<feature type="transmembrane region" description="Helical" evidence="8">
    <location>
        <begin position="170"/>
        <end position="199"/>
    </location>
</feature>
<dbReference type="PANTHER" id="PTHR33908:SF9">
    <property type="entry name" value="BLL5595 PROTEIN"/>
    <property type="match status" value="1"/>
</dbReference>
<dbReference type="InterPro" id="IPR038731">
    <property type="entry name" value="RgtA/B/C-like"/>
</dbReference>
<evidence type="ECO:0000256" key="4">
    <source>
        <dbReference type="ARBA" id="ARBA00022679"/>
    </source>
</evidence>
<keyword evidence="3 10" id="KW-0328">Glycosyltransferase</keyword>
<keyword evidence="5 8" id="KW-0812">Transmembrane</keyword>
<feature type="transmembrane region" description="Helical" evidence="8">
    <location>
        <begin position="305"/>
        <end position="324"/>
    </location>
</feature>
<keyword evidence="4" id="KW-0808">Transferase</keyword>
<dbReference type="RefSeq" id="WP_244630175.1">
    <property type="nucleotide sequence ID" value="NZ_BMIF01000001.1"/>
</dbReference>
<evidence type="ECO:0000313" key="11">
    <source>
        <dbReference type="Proteomes" id="UP000636264"/>
    </source>
</evidence>
<gene>
    <name evidence="10" type="ORF">GCM10011385_01900</name>
</gene>
<protein>
    <submittedName>
        <fullName evidence="10">UDP-phosphomannose--protein mannosyltransferase</fullName>
    </submittedName>
</protein>
<dbReference type="InterPro" id="IPR050297">
    <property type="entry name" value="LipidA_mod_glycosyltrf_83"/>
</dbReference>
<evidence type="ECO:0000256" key="6">
    <source>
        <dbReference type="ARBA" id="ARBA00022989"/>
    </source>
</evidence>
<organism evidence="10 11">
    <name type="scientific">Nitratireductor aestuarii</name>
    <dbReference type="NCBI Taxonomy" id="1735103"/>
    <lineage>
        <taxon>Bacteria</taxon>
        <taxon>Pseudomonadati</taxon>
        <taxon>Pseudomonadota</taxon>
        <taxon>Alphaproteobacteria</taxon>
        <taxon>Hyphomicrobiales</taxon>
        <taxon>Phyllobacteriaceae</taxon>
        <taxon>Nitratireductor</taxon>
    </lineage>
</organism>
<feature type="transmembrane region" description="Helical" evidence="8">
    <location>
        <begin position="331"/>
        <end position="353"/>
    </location>
</feature>
<feature type="transmembrane region" description="Helical" evidence="8">
    <location>
        <begin position="21"/>
        <end position="39"/>
    </location>
</feature>
<evidence type="ECO:0000256" key="1">
    <source>
        <dbReference type="ARBA" id="ARBA00004651"/>
    </source>
</evidence>
<dbReference type="GO" id="GO:0016763">
    <property type="term" value="F:pentosyltransferase activity"/>
    <property type="evidence" value="ECO:0007669"/>
    <property type="project" value="TreeGrafter"/>
</dbReference>
<dbReference type="AlphaFoldDB" id="A0A916RCT3"/>
<feature type="transmembrane region" description="Helical" evidence="8">
    <location>
        <begin position="359"/>
        <end position="381"/>
    </location>
</feature>
<feature type="transmembrane region" description="Helical" evidence="8">
    <location>
        <begin position="259"/>
        <end position="278"/>
    </location>
</feature>
<comment type="caution">
    <text evidence="10">The sequence shown here is derived from an EMBL/GenBank/DDBJ whole genome shotgun (WGS) entry which is preliminary data.</text>
</comment>
<evidence type="ECO:0000256" key="8">
    <source>
        <dbReference type="SAM" id="Phobius"/>
    </source>
</evidence>
<dbReference type="Pfam" id="PF13231">
    <property type="entry name" value="PMT_2"/>
    <property type="match status" value="1"/>
</dbReference>
<feature type="domain" description="Glycosyltransferase RgtA/B/C/D-like" evidence="9">
    <location>
        <begin position="69"/>
        <end position="229"/>
    </location>
</feature>
<keyword evidence="6 8" id="KW-1133">Transmembrane helix</keyword>
<keyword evidence="11" id="KW-1185">Reference proteome</keyword>
<evidence type="ECO:0000313" key="10">
    <source>
        <dbReference type="EMBL" id="GGA52215.1"/>
    </source>
</evidence>
<comment type="subcellular location">
    <subcellularLocation>
        <location evidence="1">Cell membrane</location>
        <topology evidence="1">Multi-pass membrane protein</topology>
    </subcellularLocation>
</comment>
<feature type="transmembrane region" description="Helical" evidence="8">
    <location>
        <begin position="211"/>
        <end position="231"/>
    </location>
</feature>
<evidence type="ECO:0000259" key="9">
    <source>
        <dbReference type="Pfam" id="PF13231"/>
    </source>
</evidence>
<evidence type="ECO:0000256" key="2">
    <source>
        <dbReference type="ARBA" id="ARBA00022475"/>
    </source>
</evidence>
<feature type="transmembrane region" description="Helical" evidence="8">
    <location>
        <begin position="90"/>
        <end position="108"/>
    </location>
</feature>
<feature type="transmembrane region" description="Helical" evidence="8">
    <location>
        <begin position="120"/>
        <end position="138"/>
    </location>
</feature>
<feature type="transmembrane region" description="Helical" evidence="8">
    <location>
        <begin position="144"/>
        <end position="161"/>
    </location>
</feature>
<evidence type="ECO:0000256" key="7">
    <source>
        <dbReference type="ARBA" id="ARBA00023136"/>
    </source>
</evidence>
<name>A0A916RCT3_9HYPH</name>
<dbReference type="PANTHER" id="PTHR33908">
    <property type="entry name" value="MANNOSYLTRANSFERASE YKCB-RELATED"/>
    <property type="match status" value="1"/>
</dbReference>
<keyword evidence="2" id="KW-1003">Cell membrane</keyword>
<dbReference type="GO" id="GO:0009103">
    <property type="term" value="P:lipopolysaccharide biosynthetic process"/>
    <property type="evidence" value="ECO:0007669"/>
    <property type="project" value="UniProtKB-ARBA"/>
</dbReference>
<reference evidence="10" key="2">
    <citation type="submission" date="2020-09" db="EMBL/GenBank/DDBJ databases">
        <authorList>
            <person name="Sun Q."/>
            <person name="Zhou Y."/>
        </authorList>
    </citation>
    <scope>NUCLEOTIDE SEQUENCE</scope>
    <source>
        <strain evidence="10">CGMCC 1.15320</strain>
    </source>
</reference>
<accession>A0A916RCT3</accession>
<sequence>MSIARETRAHSAGIGQNTAGQWWQMLALLAVFVVLWTVYPVMTRLNLDPYGDMLENFAWGIGWQWGYFKHPPFFAWTTAAWFEVFPRADWAYYLLSAVNAALAVFLSWRIALRFLDPWRSLLAAALFFFLPPTTFLATKFNANSALLPLWPLIVLFYLRFLENRKLSDALILGVAAAIGMLTKYFTAVLLLPIVLHILFDREARSLLRTPTTWIAAAIFLVALVPHFGWLVEMDFLPITYAASQGDGHVLDGVTSGIRFLGALILYALPMVLILYIAFLRNRVGGKRFVDRSGLQLFRDTVAGRALAWTTFGSIIVTLIIGIVLGTRLSSVWGLPMFFAVPIFLLAAIPGGALEARRDVIPVIVAIFCSALIAATPFVLYLGVSEEKHYSHVPVEAAADALEVAWSRHTNAPLMYVAGDKVLSSGASFYGKSKPYSFIDNSFAKTPWIKPEDIARHGMAIACLADQAVCEQSLESFPVEFSETETVSVLDATGKEWTVKLHFALPENG</sequence>
<dbReference type="GO" id="GO:0005886">
    <property type="term" value="C:plasma membrane"/>
    <property type="evidence" value="ECO:0007669"/>
    <property type="project" value="UniProtKB-SubCell"/>
</dbReference>
<evidence type="ECO:0000256" key="3">
    <source>
        <dbReference type="ARBA" id="ARBA00022676"/>
    </source>
</evidence>
<evidence type="ECO:0000256" key="5">
    <source>
        <dbReference type="ARBA" id="ARBA00022692"/>
    </source>
</evidence>